<dbReference type="PANTHER" id="PTHR31996">
    <property type="entry name" value="COILED-COIL DOMAIN-CONTAINING PROTEIN 115"/>
    <property type="match status" value="1"/>
</dbReference>
<dbReference type="GO" id="GO:0051082">
    <property type="term" value="F:unfolded protein binding"/>
    <property type="evidence" value="ECO:0007669"/>
    <property type="project" value="TreeGrafter"/>
</dbReference>
<dbReference type="STRING" id="1093900.A0A507BGP9"/>
<dbReference type="Pfam" id="PF21730">
    <property type="entry name" value="Vma22_CCDC115"/>
    <property type="match status" value="1"/>
</dbReference>
<organism evidence="3 4">
    <name type="scientific">Thyridium curvatum</name>
    <dbReference type="NCBI Taxonomy" id="1093900"/>
    <lineage>
        <taxon>Eukaryota</taxon>
        <taxon>Fungi</taxon>
        <taxon>Dikarya</taxon>
        <taxon>Ascomycota</taxon>
        <taxon>Pezizomycotina</taxon>
        <taxon>Sordariomycetes</taxon>
        <taxon>Sordariomycetidae</taxon>
        <taxon>Thyridiales</taxon>
        <taxon>Thyridiaceae</taxon>
        <taxon>Thyridium</taxon>
    </lineage>
</organism>
<dbReference type="OrthoDB" id="408631at2759"/>
<dbReference type="InterPro" id="IPR040357">
    <property type="entry name" value="Vma22/CCDC115"/>
</dbReference>
<name>A0A507BGP9_9PEZI</name>
<dbReference type="GO" id="GO:0070072">
    <property type="term" value="P:vacuolar proton-transporting V-type ATPase complex assembly"/>
    <property type="evidence" value="ECO:0007669"/>
    <property type="project" value="InterPro"/>
</dbReference>
<feature type="compositionally biased region" description="Basic and acidic residues" evidence="2">
    <location>
        <begin position="95"/>
        <end position="104"/>
    </location>
</feature>
<dbReference type="GeneID" id="41979402"/>
<feature type="region of interest" description="Disordered" evidence="2">
    <location>
        <begin position="62"/>
        <end position="134"/>
    </location>
</feature>
<accession>A0A507BGP9</accession>
<evidence type="ECO:0000313" key="3">
    <source>
        <dbReference type="EMBL" id="TPX17954.1"/>
    </source>
</evidence>
<reference evidence="3 4" key="1">
    <citation type="submission" date="2019-06" db="EMBL/GenBank/DDBJ databases">
        <title>Draft genome sequence of the filamentous fungus Phialemoniopsis curvata isolated from diesel fuel.</title>
        <authorList>
            <person name="Varaljay V.A."/>
            <person name="Lyon W.J."/>
            <person name="Crouch A.L."/>
            <person name="Drake C.E."/>
            <person name="Hollomon J.M."/>
            <person name="Nadeau L.J."/>
            <person name="Nunn H.S."/>
            <person name="Stevenson B.S."/>
            <person name="Bojanowski C.L."/>
            <person name="Crookes-Goodson W.J."/>
        </authorList>
    </citation>
    <scope>NUCLEOTIDE SEQUENCE [LARGE SCALE GENOMIC DNA]</scope>
    <source>
        <strain evidence="3 4">D216</strain>
    </source>
</reference>
<protein>
    <recommendedName>
        <fullName evidence="1">Vacuolar ATPase assembly protein VMA22</fullName>
    </recommendedName>
</protein>
<evidence type="ECO:0000256" key="2">
    <source>
        <dbReference type="SAM" id="MobiDB-lite"/>
    </source>
</evidence>
<comment type="caution">
    <text evidence="3">The sequence shown here is derived from an EMBL/GenBank/DDBJ whole genome shotgun (WGS) entry which is preliminary data.</text>
</comment>
<keyword evidence="4" id="KW-1185">Reference proteome</keyword>
<dbReference type="Proteomes" id="UP000319257">
    <property type="component" value="Unassembled WGS sequence"/>
</dbReference>
<proteinExistence type="predicted"/>
<gene>
    <name evidence="3" type="ORF">E0L32_011955</name>
</gene>
<dbReference type="GO" id="GO:1990871">
    <property type="term" value="C:Vma12-Vma22 assembly complex"/>
    <property type="evidence" value="ECO:0007669"/>
    <property type="project" value="TreeGrafter"/>
</dbReference>
<dbReference type="InParanoid" id="A0A507BGP9"/>
<feature type="compositionally biased region" description="Polar residues" evidence="2">
    <location>
        <begin position="70"/>
        <end position="81"/>
    </location>
</feature>
<sequence>MELDPVDQLLERYLGLLHEYTTLRESLSTAQSSMYHHIARANFNAERGLRFGQDHYDERMQASRRVEVTPGSQRSASSRLSIRTLAPGGALDADGDAREKKEEGQTSADPSEDDESVDAGEAQRPNEKSRNPLQWFGLLTPMPLRMAQSEAIKIIEDLVPRLATVSAEMESLEIEVRRARKKRAKASAGKDQVHPDRTPAEISLG</sequence>
<evidence type="ECO:0000313" key="4">
    <source>
        <dbReference type="Proteomes" id="UP000319257"/>
    </source>
</evidence>
<dbReference type="EMBL" id="SKBQ01000127">
    <property type="protein sequence ID" value="TPX17954.1"/>
    <property type="molecule type" value="Genomic_DNA"/>
</dbReference>
<dbReference type="AlphaFoldDB" id="A0A507BGP9"/>
<evidence type="ECO:0000256" key="1">
    <source>
        <dbReference type="ARBA" id="ARBA00093634"/>
    </source>
</evidence>
<dbReference type="RefSeq" id="XP_030999665.1">
    <property type="nucleotide sequence ID" value="XM_031134741.1"/>
</dbReference>
<dbReference type="PANTHER" id="PTHR31996:SF2">
    <property type="entry name" value="COILED-COIL DOMAIN-CONTAINING PROTEIN 115"/>
    <property type="match status" value="1"/>
</dbReference>
<feature type="region of interest" description="Disordered" evidence="2">
    <location>
        <begin position="180"/>
        <end position="205"/>
    </location>
</feature>